<dbReference type="InterPro" id="IPR035965">
    <property type="entry name" value="PAS-like_dom_sf"/>
</dbReference>
<dbReference type="CDD" id="cd00156">
    <property type="entry name" value="REC"/>
    <property type="match status" value="1"/>
</dbReference>
<comment type="catalytic activity">
    <reaction evidence="1">
        <text>ATP + protein L-histidine = ADP + protein N-phospho-L-histidine.</text>
        <dbReference type="EC" id="2.7.13.3"/>
    </reaction>
</comment>
<dbReference type="GO" id="GO:0000155">
    <property type="term" value="F:phosphorelay sensor kinase activity"/>
    <property type="evidence" value="ECO:0007669"/>
    <property type="project" value="InterPro"/>
</dbReference>
<dbReference type="SUPFAM" id="SSF55874">
    <property type="entry name" value="ATPase domain of HSP90 chaperone/DNA topoisomerase II/histidine kinase"/>
    <property type="match status" value="1"/>
</dbReference>
<feature type="modified residue" description="4-aspartylphosphate" evidence="4">
    <location>
        <position position="58"/>
    </location>
</feature>
<dbReference type="SUPFAM" id="SSF55785">
    <property type="entry name" value="PYP-like sensor domain (PAS domain)"/>
    <property type="match status" value="2"/>
</dbReference>
<dbReference type="InterPro" id="IPR003661">
    <property type="entry name" value="HisK_dim/P_dom"/>
</dbReference>
<dbReference type="InterPro" id="IPR036890">
    <property type="entry name" value="HATPase_C_sf"/>
</dbReference>
<dbReference type="RefSeq" id="WP_131184634.1">
    <property type="nucleotide sequence ID" value="NZ_QJUO01000015.1"/>
</dbReference>
<dbReference type="PROSITE" id="PS50109">
    <property type="entry name" value="HIS_KIN"/>
    <property type="match status" value="1"/>
</dbReference>
<feature type="coiled-coil region" evidence="5">
    <location>
        <begin position="393"/>
        <end position="423"/>
    </location>
</feature>
<dbReference type="EMBL" id="QJUP01000012">
    <property type="protein sequence ID" value="TBU96522.1"/>
    <property type="molecule type" value="Genomic_DNA"/>
</dbReference>
<protein>
    <recommendedName>
        <fullName evidence="2">histidine kinase</fullName>
        <ecNumber evidence="2">2.7.13.3</ecNumber>
    </recommendedName>
</protein>
<dbReference type="AlphaFoldDB" id="A0A4Q9R7D4"/>
<keyword evidence="5" id="KW-0175">Coiled coil</keyword>
<feature type="coiled-coil region" evidence="5">
    <location>
        <begin position="124"/>
        <end position="151"/>
    </location>
</feature>
<dbReference type="Pfam" id="PF02518">
    <property type="entry name" value="HATPase_c"/>
    <property type="match status" value="1"/>
</dbReference>
<dbReference type="EC" id="2.7.13.3" evidence="2"/>
<keyword evidence="10" id="KW-0418">Kinase</keyword>
<evidence type="ECO:0000256" key="1">
    <source>
        <dbReference type="ARBA" id="ARBA00000085"/>
    </source>
</evidence>
<evidence type="ECO:0000313" key="10">
    <source>
        <dbReference type="EMBL" id="TBU96522.1"/>
    </source>
</evidence>
<dbReference type="Pfam" id="PF00512">
    <property type="entry name" value="HisKA"/>
    <property type="match status" value="1"/>
</dbReference>
<dbReference type="Gene3D" id="3.40.50.2300">
    <property type="match status" value="2"/>
</dbReference>
<dbReference type="PRINTS" id="PR00344">
    <property type="entry name" value="BCTRLSENSOR"/>
</dbReference>
<evidence type="ECO:0000313" key="11">
    <source>
        <dbReference type="Proteomes" id="UP000292639"/>
    </source>
</evidence>
<feature type="domain" description="PAC" evidence="9">
    <location>
        <begin position="216"/>
        <end position="267"/>
    </location>
</feature>
<dbReference type="InterPro" id="IPR000700">
    <property type="entry name" value="PAS-assoc_C"/>
</dbReference>
<dbReference type="NCBIfam" id="TIGR00229">
    <property type="entry name" value="sensory_box"/>
    <property type="match status" value="2"/>
</dbReference>
<evidence type="ECO:0000259" key="6">
    <source>
        <dbReference type="PROSITE" id="PS50109"/>
    </source>
</evidence>
<sequence>MPLKSFTLLLVEDSRHDAELALLMFERHGLDVRATLVHDHRGAERELQQGSFDLIVCDYLLPGSSGAQALEVAQRLAPKTPLIFLSGVLGEQHAVEMVRRGAVDYVLKQNLDFLPKAVTRALAEQHERRQRQRAEAALQQVELRAQLAIDAARLGMWDYLPQSGRLLWDERCKALYELAPEDTVDLDYFLRRCLPEDLPELRRKLDLALSDEGYEYHVEHRVRLKDGGLRWLSSRGRSFFEAGECVRFTGVLQDITREKLASEALQRLNDRLGERVEQRTRERDRTWDLSRDLLCVMRMDTCPINLNPAWTSTLGYAPEQLFQRPLLELIHPDDQAATDREIVRLSRGQISQRFVNRMRDAAGGYHWLSWTVVPDAGLLYGVARDITSERAVMEELAATNRRLLEQIEERQRVEATLQQMQRLEAVGQLTAGVAHDFNNLLTVVLTSASFLARDLQRGALEKSQARLQNIREAGERGAKLTTQLLAFSRRQRLVPEAVNLNDTLAEMLALLQSTLGGSILIETCVAPDLWLALIDPTQTELIILNLAINARDAMAVGGRLRLVTANERVDSPALRAEEPEPGDYVVLSVEDSGSGMSDEVRSRAFEPFFTTKEVGRGSGLGLAQVFGFAKQSGGGVRISTELGRGTTVKVYLPRMSGNVPVQARVAPSTPQVHEENEGSRTILLVDDDARVREVTAAMLGNLGYRVREAASASAALACIDAQVDLLLADFAMPGMSGAELAEVVRQRYPSLPIVFISGYAELGALKAEGTIIVQKPFRDDEMASKLRQALGLSGPVRAPVT</sequence>
<feature type="domain" description="PAS" evidence="8">
    <location>
        <begin position="307"/>
        <end position="349"/>
    </location>
</feature>
<proteinExistence type="predicted"/>
<evidence type="ECO:0000256" key="5">
    <source>
        <dbReference type="SAM" id="Coils"/>
    </source>
</evidence>
<dbReference type="InterPro" id="IPR001789">
    <property type="entry name" value="Sig_transdc_resp-reg_receiver"/>
</dbReference>
<evidence type="ECO:0000256" key="4">
    <source>
        <dbReference type="PROSITE-ProRule" id="PRU00169"/>
    </source>
</evidence>
<evidence type="ECO:0000259" key="9">
    <source>
        <dbReference type="PROSITE" id="PS50113"/>
    </source>
</evidence>
<evidence type="ECO:0000259" key="8">
    <source>
        <dbReference type="PROSITE" id="PS50112"/>
    </source>
</evidence>
<evidence type="ECO:0000256" key="3">
    <source>
        <dbReference type="ARBA" id="ARBA00022553"/>
    </source>
</evidence>
<dbReference type="SMART" id="SM00388">
    <property type="entry name" value="HisKA"/>
    <property type="match status" value="1"/>
</dbReference>
<dbReference type="InterPro" id="IPR004358">
    <property type="entry name" value="Sig_transdc_His_kin-like_C"/>
</dbReference>
<dbReference type="InterPro" id="IPR003594">
    <property type="entry name" value="HATPase_dom"/>
</dbReference>
<dbReference type="SMART" id="SM00448">
    <property type="entry name" value="REC"/>
    <property type="match status" value="2"/>
</dbReference>
<keyword evidence="10" id="KW-0808">Transferase</keyword>
<name>A0A4Q9R7D4_9GAMM</name>
<keyword evidence="11" id="KW-1185">Reference proteome</keyword>
<dbReference type="PROSITE" id="PS50112">
    <property type="entry name" value="PAS"/>
    <property type="match status" value="1"/>
</dbReference>
<organism evidence="10 11">
    <name type="scientific">Stutzerimonas kirkiae</name>
    <dbReference type="NCBI Taxonomy" id="2211392"/>
    <lineage>
        <taxon>Bacteria</taxon>
        <taxon>Pseudomonadati</taxon>
        <taxon>Pseudomonadota</taxon>
        <taxon>Gammaproteobacteria</taxon>
        <taxon>Pseudomonadales</taxon>
        <taxon>Pseudomonadaceae</taxon>
        <taxon>Stutzerimonas</taxon>
    </lineage>
</organism>
<dbReference type="CDD" id="cd00130">
    <property type="entry name" value="PAS"/>
    <property type="match status" value="2"/>
</dbReference>
<accession>A0A4Q9R7D4</accession>
<reference evidence="10 11" key="1">
    <citation type="submission" date="2018-06" db="EMBL/GenBank/DDBJ databases">
        <title>Three novel Pseudomonas species isolated from symptomatic oak.</title>
        <authorList>
            <person name="Bueno-Gonzalez V."/>
            <person name="Brady C."/>
        </authorList>
    </citation>
    <scope>NUCLEOTIDE SEQUENCE [LARGE SCALE GENOMIC DNA]</scope>
    <source>
        <strain evidence="10 11">P17C</strain>
    </source>
</reference>
<dbReference type="PANTHER" id="PTHR43065:SF49">
    <property type="entry name" value="HISTIDINE KINASE"/>
    <property type="match status" value="1"/>
</dbReference>
<dbReference type="SUPFAM" id="SSF52172">
    <property type="entry name" value="CheY-like"/>
    <property type="match status" value="2"/>
</dbReference>
<dbReference type="InterPro" id="IPR036097">
    <property type="entry name" value="HisK_dim/P_sf"/>
</dbReference>
<dbReference type="OrthoDB" id="6973808at2"/>
<comment type="caution">
    <text evidence="10">The sequence shown here is derived from an EMBL/GenBank/DDBJ whole genome shotgun (WGS) entry which is preliminary data.</text>
</comment>
<evidence type="ECO:0000259" key="7">
    <source>
        <dbReference type="PROSITE" id="PS50110"/>
    </source>
</evidence>
<dbReference type="SMART" id="SM00387">
    <property type="entry name" value="HATPase_c"/>
    <property type="match status" value="1"/>
</dbReference>
<dbReference type="Pfam" id="PF08447">
    <property type="entry name" value="PAS_3"/>
    <property type="match status" value="2"/>
</dbReference>
<dbReference type="Gene3D" id="3.30.565.10">
    <property type="entry name" value="Histidine kinase-like ATPase, C-terminal domain"/>
    <property type="match status" value="1"/>
</dbReference>
<evidence type="ECO:0000256" key="2">
    <source>
        <dbReference type="ARBA" id="ARBA00012438"/>
    </source>
</evidence>
<dbReference type="CDD" id="cd00082">
    <property type="entry name" value="HisKA"/>
    <property type="match status" value="1"/>
</dbReference>
<dbReference type="InterPro" id="IPR011006">
    <property type="entry name" value="CheY-like_superfamily"/>
</dbReference>
<dbReference type="InterPro" id="IPR000014">
    <property type="entry name" value="PAS"/>
</dbReference>
<dbReference type="PROSITE" id="PS50110">
    <property type="entry name" value="RESPONSE_REGULATORY"/>
    <property type="match status" value="2"/>
</dbReference>
<dbReference type="Gene3D" id="3.30.450.20">
    <property type="entry name" value="PAS domain"/>
    <property type="match status" value="2"/>
</dbReference>
<dbReference type="InterPro" id="IPR005467">
    <property type="entry name" value="His_kinase_dom"/>
</dbReference>
<gene>
    <name evidence="10" type="ORF">DNJ96_10265</name>
</gene>
<feature type="domain" description="Response regulatory" evidence="7">
    <location>
        <begin position="681"/>
        <end position="790"/>
    </location>
</feature>
<feature type="domain" description="Histidine kinase" evidence="6">
    <location>
        <begin position="432"/>
        <end position="656"/>
    </location>
</feature>
<dbReference type="Gene3D" id="1.10.287.130">
    <property type="match status" value="1"/>
</dbReference>
<feature type="modified residue" description="4-aspartylphosphate" evidence="4">
    <location>
        <position position="729"/>
    </location>
</feature>
<dbReference type="SMART" id="SM00086">
    <property type="entry name" value="PAC"/>
    <property type="match status" value="2"/>
</dbReference>
<feature type="domain" description="Response regulatory" evidence="7">
    <location>
        <begin position="7"/>
        <end position="123"/>
    </location>
</feature>
<dbReference type="SMART" id="SM00091">
    <property type="entry name" value="PAS"/>
    <property type="match status" value="2"/>
</dbReference>
<dbReference type="SUPFAM" id="SSF47384">
    <property type="entry name" value="Homodimeric domain of signal transducing histidine kinase"/>
    <property type="match status" value="1"/>
</dbReference>
<dbReference type="PROSITE" id="PS50113">
    <property type="entry name" value="PAC"/>
    <property type="match status" value="1"/>
</dbReference>
<dbReference type="InterPro" id="IPR013655">
    <property type="entry name" value="PAS_fold_3"/>
</dbReference>
<dbReference type="Proteomes" id="UP000292639">
    <property type="component" value="Unassembled WGS sequence"/>
</dbReference>
<keyword evidence="3 4" id="KW-0597">Phosphoprotein</keyword>
<dbReference type="InterPro" id="IPR001610">
    <property type="entry name" value="PAC"/>
</dbReference>
<dbReference type="PANTHER" id="PTHR43065">
    <property type="entry name" value="SENSOR HISTIDINE KINASE"/>
    <property type="match status" value="1"/>
</dbReference>
<dbReference type="Pfam" id="PF00072">
    <property type="entry name" value="Response_reg"/>
    <property type="match status" value="2"/>
</dbReference>